<dbReference type="AlphaFoldDB" id="A0A0B1SH97"/>
<feature type="non-terminal residue" evidence="1">
    <location>
        <position position="1"/>
    </location>
</feature>
<name>A0A0B1SH97_OESDE</name>
<gene>
    <name evidence="1" type="ORF">OESDEN_15985</name>
</gene>
<accession>A0A0B1SH97</accession>
<dbReference type="OrthoDB" id="437at2759"/>
<evidence type="ECO:0000313" key="2">
    <source>
        <dbReference type="Proteomes" id="UP000053660"/>
    </source>
</evidence>
<keyword evidence="2" id="KW-1185">Reference proteome</keyword>
<dbReference type="EMBL" id="KN569198">
    <property type="protein sequence ID" value="KHJ84304.1"/>
    <property type="molecule type" value="Genomic_DNA"/>
</dbReference>
<sequence length="103" mass="12092">IYRHQAAQFPRRWEILKAVGKHELAPPKATDWPAIKGDWKKVTQFIATKQYKELTVRVRIFNSFFQYFSDFLLNFLMLSSTKRRWLTVFLNPFGSSAQHGAAT</sequence>
<proteinExistence type="predicted"/>
<protein>
    <submittedName>
        <fullName evidence="1">Uncharacterized protein</fullName>
    </submittedName>
</protein>
<evidence type="ECO:0000313" key="1">
    <source>
        <dbReference type="EMBL" id="KHJ84304.1"/>
    </source>
</evidence>
<dbReference type="Proteomes" id="UP000053660">
    <property type="component" value="Unassembled WGS sequence"/>
</dbReference>
<reference evidence="1 2" key="1">
    <citation type="submission" date="2014-03" db="EMBL/GenBank/DDBJ databases">
        <title>Draft genome of the hookworm Oesophagostomum dentatum.</title>
        <authorList>
            <person name="Mitreva M."/>
        </authorList>
    </citation>
    <scope>NUCLEOTIDE SEQUENCE [LARGE SCALE GENOMIC DNA]</scope>
    <source>
        <strain evidence="1 2">OD-Hann</strain>
    </source>
</reference>
<organism evidence="1 2">
    <name type="scientific">Oesophagostomum dentatum</name>
    <name type="common">Nodular worm</name>
    <dbReference type="NCBI Taxonomy" id="61180"/>
    <lineage>
        <taxon>Eukaryota</taxon>
        <taxon>Metazoa</taxon>
        <taxon>Ecdysozoa</taxon>
        <taxon>Nematoda</taxon>
        <taxon>Chromadorea</taxon>
        <taxon>Rhabditida</taxon>
        <taxon>Rhabditina</taxon>
        <taxon>Rhabditomorpha</taxon>
        <taxon>Strongyloidea</taxon>
        <taxon>Strongylidae</taxon>
        <taxon>Oesophagostomum</taxon>
    </lineage>
</organism>